<protein>
    <recommendedName>
        <fullName evidence="8">RING-type domain-containing protein</fullName>
    </recommendedName>
</protein>
<evidence type="ECO:0000256" key="3">
    <source>
        <dbReference type="ARBA" id="ARBA00022771"/>
    </source>
</evidence>
<evidence type="ECO:0000256" key="6">
    <source>
        <dbReference type="PROSITE-ProRule" id="PRU00175"/>
    </source>
</evidence>
<dbReference type="InterPro" id="IPR001841">
    <property type="entry name" value="Znf_RING"/>
</dbReference>
<gene>
    <name evidence="9" type="ORF">RHIMIDRAFT_248553</name>
</gene>
<dbReference type="PANTHER" id="PTHR14155:SF627">
    <property type="entry name" value="OS06G0192800 PROTEIN"/>
    <property type="match status" value="1"/>
</dbReference>
<feature type="region of interest" description="Disordered" evidence="7">
    <location>
        <begin position="22"/>
        <end position="43"/>
    </location>
</feature>
<dbReference type="InterPro" id="IPR053238">
    <property type="entry name" value="RING-H2_zinc_finger"/>
</dbReference>
<dbReference type="PROSITE" id="PS50089">
    <property type="entry name" value="ZF_RING_2"/>
    <property type="match status" value="1"/>
</dbReference>
<dbReference type="AlphaFoldDB" id="A0A2G4T2Z8"/>
<evidence type="ECO:0000256" key="4">
    <source>
        <dbReference type="ARBA" id="ARBA00022786"/>
    </source>
</evidence>
<dbReference type="PANTHER" id="PTHR14155">
    <property type="entry name" value="RING FINGER DOMAIN-CONTAINING"/>
    <property type="match status" value="1"/>
</dbReference>
<keyword evidence="4" id="KW-0833">Ubl conjugation pathway</keyword>
<evidence type="ECO:0000259" key="8">
    <source>
        <dbReference type="PROSITE" id="PS50089"/>
    </source>
</evidence>
<dbReference type="InterPro" id="IPR013083">
    <property type="entry name" value="Znf_RING/FYVE/PHD"/>
</dbReference>
<name>A0A2G4T2Z8_RHIZD</name>
<keyword evidence="2" id="KW-0479">Metal-binding</keyword>
<accession>A0A2G4T2Z8</accession>
<comment type="pathway">
    <text evidence="1">Protein modification; protein ubiquitination.</text>
</comment>
<feature type="domain" description="RING-type" evidence="8">
    <location>
        <begin position="84"/>
        <end position="145"/>
    </location>
</feature>
<evidence type="ECO:0000256" key="2">
    <source>
        <dbReference type="ARBA" id="ARBA00022723"/>
    </source>
</evidence>
<proteinExistence type="predicted"/>
<feature type="compositionally biased region" description="Polar residues" evidence="7">
    <location>
        <begin position="22"/>
        <end position="34"/>
    </location>
</feature>
<evidence type="ECO:0000256" key="7">
    <source>
        <dbReference type="SAM" id="MobiDB-lite"/>
    </source>
</evidence>
<dbReference type="EMBL" id="KZ303844">
    <property type="protein sequence ID" value="PHZ15377.1"/>
    <property type="molecule type" value="Genomic_DNA"/>
</dbReference>
<dbReference type="GO" id="GO:0008270">
    <property type="term" value="F:zinc ion binding"/>
    <property type="evidence" value="ECO:0007669"/>
    <property type="project" value="UniProtKB-KW"/>
</dbReference>
<keyword evidence="3 6" id="KW-0863">Zinc-finger</keyword>
<keyword evidence="5" id="KW-0862">Zinc</keyword>
<evidence type="ECO:0000256" key="1">
    <source>
        <dbReference type="ARBA" id="ARBA00004906"/>
    </source>
</evidence>
<dbReference type="Pfam" id="PF12678">
    <property type="entry name" value="zf-rbx1"/>
    <property type="match status" value="1"/>
</dbReference>
<dbReference type="SUPFAM" id="SSF57850">
    <property type="entry name" value="RING/U-box"/>
    <property type="match status" value="1"/>
</dbReference>
<dbReference type="RefSeq" id="XP_023469085.1">
    <property type="nucleotide sequence ID" value="XM_023610534.1"/>
</dbReference>
<reference evidence="9 10" key="1">
    <citation type="journal article" date="2016" name="Proc. Natl. Acad. Sci. U.S.A.">
        <title>Lipid metabolic changes in an early divergent fungus govern the establishment of a mutualistic symbiosis with endobacteria.</title>
        <authorList>
            <person name="Lastovetsky O.A."/>
            <person name="Gaspar M.L."/>
            <person name="Mondo S.J."/>
            <person name="LaButti K.M."/>
            <person name="Sandor L."/>
            <person name="Grigoriev I.V."/>
            <person name="Henry S.A."/>
            <person name="Pawlowska T.E."/>
        </authorList>
    </citation>
    <scope>NUCLEOTIDE SEQUENCE [LARGE SCALE GENOMIC DNA]</scope>
    <source>
        <strain evidence="9 10">ATCC 52813</strain>
    </source>
</reference>
<evidence type="ECO:0000313" key="10">
    <source>
        <dbReference type="Proteomes" id="UP000242254"/>
    </source>
</evidence>
<evidence type="ECO:0000313" key="9">
    <source>
        <dbReference type="EMBL" id="PHZ15377.1"/>
    </source>
</evidence>
<dbReference type="InterPro" id="IPR024766">
    <property type="entry name" value="Znf_RING_H2"/>
</dbReference>
<dbReference type="Gene3D" id="3.30.40.10">
    <property type="entry name" value="Zinc/RING finger domain, C3HC4 (zinc finger)"/>
    <property type="match status" value="1"/>
</dbReference>
<dbReference type="GeneID" id="35441524"/>
<dbReference type="STRING" id="1340429.A0A2G4T2Z8"/>
<evidence type="ECO:0000256" key="5">
    <source>
        <dbReference type="ARBA" id="ARBA00022833"/>
    </source>
</evidence>
<organism evidence="9 10">
    <name type="scientific">Rhizopus microsporus ATCC 52813</name>
    <dbReference type="NCBI Taxonomy" id="1340429"/>
    <lineage>
        <taxon>Eukaryota</taxon>
        <taxon>Fungi</taxon>
        <taxon>Fungi incertae sedis</taxon>
        <taxon>Mucoromycota</taxon>
        <taxon>Mucoromycotina</taxon>
        <taxon>Mucoromycetes</taxon>
        <taxon>Mucorales</taxon>
        <taxon>Mucorineae</taxon>
        <taxon>Rhizopodaceae</taxon>
        <taxon>Rhizopus</taxon>
    </lineage>
</organism>
<sequence>MEGGSKEELDKIPIFRYKAHTVEQSPEQEQQGCTVPTPVEGETTKRSKSNFIRRWMKRRHGVTEQEQSSHIEALTIPRSEDAICSICLSEYENDDLLCRLWQVYYRYVYIYMYIITMISSRCGHIYHRDCVKEWLSLNATCPLCKRDFRGKDFNHENRDEEEY</sequence>
<dbReference type="SMART" id="SM00184">
    <property type="entry name" value="RING"/>
    <property type="match status" value="1"/>
</dbReference>
<dbReference type="Proteomes" id="UP000242254">
    <property type="component" value="Unassembled WGS sequence"/>
</dbReference>
<keyword evidence="10" id="KW-1185">Reference proteome</keyword>